<name>A0A4D6M522_VIGUN</name>
<keyword evidence="2" id="KW-1185">Reference proteome</keyword>
<evidence type="ECO:0000313" key="1">
    <source>
        <dbReference type="EMBL" id="QCD95863.1"/>
    </source>
</evidence>
<protein>
    <submittedName>
        <fullName evidence="1">Uncharacterized protein</fullName>
    </submittedName>
</protein>
<dbReference type="EMBL" id="CP039350">
    <property type="protein sequence ID" value="QCD95863.1"/>
    <property type="molecule type" value="Genomic_DNA"/>
</dbReference>
<accession>A0A4D6M522</accession>
<dbReference type="AlphaFoldDB" id="A0A4D6M522"/>
<dbReference type="Proteomes" id="UP000501690">
    <property type="component" value="Linkage Group LG6"/>
</dbReference>
<organism evidence="1 2">
    <name type="scientific">Vigna unguiculata</name>
    <name type="common">Cowpea</name>
    <dbReference type="NCBI Taxonomy" id="3917"/>
    <lineage>
        <taxon>Eukaryota</taxon>
        <taxon>Viridiplantae</taxon>
        <taxon>Streptophyta</taxon>
        <taxon>Embryophyta</taxon>
        <taxon>Tracheophyta</taxon>
        <taxon>Spermatophyta</taxon>
        <taxon>Magnoliopsida</taxon>
        <taxon>eudicotyledons</taxon>
        <taxon>Gunneridae</taxon>
        <taxon>Pentapetalae</taxon>
        <taxon>rosids</taxon>
        <taxon>fabids</taxon>
        <taxon>Fabales</taxon>
        <taxon>Fabaceae</taxon>
        <taxon>Papilionoideae</taxon>
        <taxon>50 kb inversion clade</taxon>
        <taxon>NPAAA clade</taxon>
        <taxon>indigoferoid/millettioid clade</taxon>
        <taxon>Phaseoleae</taxon>
        <taxon>Vigna</taxon>
    </lineage>
</organism>
<gene>
    <name evidence="1" type="ORF">DEO72_LG6g560</name>
</gene>
<evidence type="ECO:0000313" key="2">
    <source>
        <dbReference type="Proteomes" id="UP000501690"/>
    </source>
</evidence>
<reference evidence="1 2" key="1">
    <citation type="submission" date="2019-04" db="EMBL/GenBank/DDBJ databases">
        <title>An improved genome assembly and genetic linkage map for asparagus bean, Vigna unguiculata ssp. sesquipedialis.</title>
        <authorList>
            <person name="Xia Q."/>
            <person name="Zhang R."/>
            <person name="Dong Y."/>
        </authorList>
    </citation>
    <scope>NUCLEOTIDE SEQUENCE [LARGE SCALE GENOMIC DNA]</scope>
    <source>
        <tissue evidence="1">Leaf</tissue>
    </source>
</reference>
<proteinExistence type="predicted"/>
<sequence length="133" mass="15295">MLSSRNFPEIAWRAVHSRQAAHAEFAYSGFLGRNRLTATRVNVSDFGIFWFRGEYKLDENVMRLREIRIEGRMVKLEVLGRIWKYPDGMHRLAARGLPPGVDADIITRFDETNVEELGVMSCFSTLIVVKYVG</sequence>